<dbReference type="GO" id="GO:0008270">
    <property type="term" value="F:zinc ion binding"/>
    <property type="evidence" value="ECO:0007669"/>
    <property type="project" value="UniProtKB-KW"/>
</dbReference>
<dbReference type="GO" id="GO:0005737">
    <property type="term" value="C:cytoplasm"/>
    <property type="evidence" value="ECO:0007669"/>
    <property type="project" value="InterPro"/>
</dbReference>
<dbReference type="SUPFAM" id="SSF103657">
    <property type="entry name" value="BAR/IMD domain-like"/>
    <property type="match status" value="1"/>
</dbReference>
<dbReference type="HOGENOM" id="CLU_006640_0_0_1"/>
<dbReference type="PROSITE" id="PS50003">
    <property type="entry name" value="PH_DOMAIN"/>
    <property type="match status" value="1"/>
</dbReference>
<feature type="compositionally biased region" description="Basic and acidic residues" evidence="5">
    <location>
        <begin position="58"/>
        <end position="67"/>
    </location>
</feature>
<dbReference type="CDD" id="cd08204">
    <property type="entry name" value="ArfGap"/>
    <property type="match status" value="1"/>
</dbReference>
<dbReference type="SMART" id="SM00233">
    <property type="entry name" value="PH"/>
    <property type="match status" value="1"/>
</dbReference>
<evidence type="ECO:0000259" key="6">
    <source>
        <dbReference type="PROSITE" id="PS50003"/>
    </source>
</evidence>
<dbReference type="PANTHER" id="PTHR23180:SF160">
    <property type="entry name" value="ADP-RIBOSYLATION FACTOR GTPASE-ACTIVATING PROTEIN EFFECTOR PROTEIN 1"/>
    <property type="match status" value="1"/>
</dbReference>
<evidence type="ECO:0000313" key="8">
    <source>
        <dbReference type="EMBL" id="CCA14464.1"/>
    </source>
</evidence>
<evidence type="ECO:0000256" key="4">
    <source>
        <dbReference type="PROSITE-ProRule" id="PRU00288"/>
    </source>
</evidence>
<dbReference type="SUPFAM" id="SSF48403">
    <property type="entry name" value="Ankyrin repeat"/>
    <property type="match status" value="1"/>
</dbReference>
<name>F0W093_9STRA</name>
<dbReference type="InterPro" id="IPR027267">
    <property type="entry name" value="AH/BAR_dom_sf"/>
</dbReference>
<keyword evidence="1" id="KW-0479">Metal-binding</keyword>
<evidence type="ECO:0000259" key="7">
    <source>
        <dbReference type="PROSITE" id="PS50115"/>
    </source>
</evidence>
<dbReference type="Pfam" id="PF00169">
    <property type="entry name" value="PH"/>
    <property type="match status" value="1"/>
</dbReference>
<keyword evidence="3" id="KW-0862">Zinc</keyword>
<dbReference type="GO" id="GO:0005096">
    <property type="term" value="F:GTPase activator activity"/>
    <property type="evidence" value="ECO:0007669"/>
    <property type="project" value="InterPro"/>
</dbReference>
<protein>
    <submittedName>
        <fullName evidence="8">Uncharacterized protein AlNc14C4G535</fullName>
    </submittedName>
</protein>
<feature type="region of interest" description="Disordered" evidence="5">
    <location>
        <begin position="38"/>
        <end position="84"/>
    </location>
</feature>
<dbReference type="InterPro" id="IPR011993">
    <property type="entry name" value="PH-like_dom_sf"/>
</dbReference>
<dbReference type="InterPro" id="IPR001164">
    <property type="entry name" value="ArfGAP_dom"/>
</dbReference>
<dbReference type="Pfam" id="PF16746">
    <property type="entry name" value="BAR_3"/>
    <property type="match status" value="1"/>
</dbReference>
<dbReference type="PRINTS" id="PR00405">
    <property type="entry name" value="REVINTRACTNG"/>
</dbReference>
<dbReference type="Gene3D" id="1.25.40.20">
    <property type="entry name" value="Ankyrin repeat-containing domain"/>
    <property type="match status" value="1"/>
</dbReference>
<accession>F0W093</accession>
<dbReference type="AlphaFoldDB" id="F0W093"/>
<dbReference type="Gene3D" id="2.30.29.30">
    <property type="entry name" value="Pleckstrin-homology domain (PH domain)/Phosphotyrosine-binding domain (PTB)"/>
    <property type="match status" value="1"/>
</dbReference>
<feature type="domain" description="PH" evidence="6">
    <location>
        <begin position="450"/>
        <end position="546"/>
    </location>
</feature>
<feature type="compositionally biased region" description="Basic and acidic residues" evidence="5">
    <location>
        <begin position="38"/>
        <end position="48"/>
    </location>
</feature>
<evidence type="ECO:0000256" key="1">
    <source>
        <dbReference type="ARBA" id="ARBA00022723"/>
    </source>
</evidence>
<dbReference type="CDD" id="cd13250">
    <property type="entry name" value="PH_ACAP"/>
    <property type="match status" value="1"/>
</dbReference>
<dbReference type="Gene3D" id="1.20.1270.60">
    <property type="entry name" value="Arfaptin homology (AH) domain/BAR domain"/>
    <property type="match status" value="1"/>
</dbReference>
<dbReference type="InterPro" id="IPR036770">
    <property type="entry name" value="Ankyrin_rpt-contain_sf"/>
</dbReference>
<gene>
    <name evidence="8" type="primary">AlNc14C4G535</name>
    <name evidence="8" type="ORF">ALNC14_006070</name>
</gene>
<dbReference type="InterPro" id="IPR037278">
    <property type="entry name" value="ARFGAP/RecO"/>
</dbReference>
<dbReference type="EMBL" id="FR824049">
    <property type="protein sequence ID" value="CCA14464.1"/>
    <property type="molecule type" value="Genomic_DNA"/>
</dbReference>
<dbReference type="Gene3D" id="1.10.220.150">
    <property type="entry name" value="Arf GTPase activating protein"/>
    <property type="match status" value="1"/>
</dbReference>
<evidence type="ECO:0000256" key="3">
    <source>
        <dbReference type="ARBA" id="ARBA00022833"/>
    </source>
</evidence>
<dbReference type="SUPFAM" id="SSF57863">
    <property type="entry name" value="ArfGap/RecO-like zinc finger"/>
    <property type="match status" value="1"/>
</dbReference>
<organism evidence="8">
    <name type="scientific">Albugo laibachii Nc14</name>
    <dbReference type="NCBI Taxonomy" id="890382"/>
    <lineage>
        <taxon>Eukaryota</taxon>
        <taxon>Sar</taxon>
        <taxon>Stramenopiles</taxon>
        <taxon>Oomycota</taxon>
        <taxon>Peronosporomycetes</taxon>
        <taxon>Albuginales</taxon>
        <taxon>Albuginaceae</taxon>
        <taxon>Albugo</taxon>
    </lineage>
</organism>
<dbReference type="Pfam" id="PF01412">
    <property type="entry name" value="ArfGap"/>
    <property type="match status" value="1"/>
</dbReference>
<feature type="compositionally biased region" description="Polar residues" evidence="5">
    <location>
        <begin position="69"/>
        <end position="83"/>
    </location>
</feature>
<dbReference type="PANTHER" id="PTHR23180">
    <property type="entry name" value="CENTAURIN/ARF"/>
    <property type="match status" value="1"/>
</dbReference>
<evidence type="ECO:0000256" key="5">
    <source>
        <dbReference type="SAM" id="MobiDB-lite"/>
    </source>
</evidence>
<evidence type="ECO:0000256" key="2">
    <source>
        <dbReference type="ARBA" id="ARBA00022771"/>
    </source>
</evidence>
<sequence>MELRNEELYRLLKKKDEMILDLTSRLRAYEDRFGPLKDTTGTRKHCESDENTLSDVSVKSDGKKALDAKTQSNSLKNASNFPEKQSIRGGHNVILDYSDDSPIFRRQLEGFEPSVSGLRALLKEIGQATKDYVASGLRFGETEAAIANEITHRKHSRAIFTTCYPEFGTLSSIFNEFHEIITQMHSSRVSFLFSIESLLLHGTEEFGEKEIRDITDLRKEMVRLGDEYEGLLGKFLSKSRPGTSSNTIEIPSNLPMTFIDTEHSFPVGPPSLLVHTNSASNSIGDRIPTTPSNLKALEKDVCQARMRFELSRFDLVWCLNRMESQKKLFLIEAFNSSLYAFFAHIQACHEFIRSQEPKARQRQEMLQNAKETFAQDEKMWLQQREKLETQLRSDCNEIRFEDSRSRLSPPAVHSASSTDNLSIWIRGLRPSIQVLSSQTMENRNGNGVNSGIQQGYLFIRTSSFPVRSWKRKWFEIHAGKLYQSRGSHMDFVLVCDLMLSKVRECSSLHLPFCLEVLDANQNKTILQATSEFEMMEWIQAAQRITESMLEKQSHRMKVHPEQQQYVQEILMQNASCADCGHTTADWVSINIGVLLCIECSGIHRSLGVHISKIRSLTLDSWELALLQLLRNHLGNAVVNSVLEAVIPSGWTKPLPLISSREEKTKWIHAKYLLHAFIDRDIKADQAKIDFLQAARNGEILGLVRGLAHGVDINVCDEEKRTALKLTARTNATWCCEYLLLNGAIPA</sequence>
<dbReference type="InterPro" id="IPR001849">
    <property type="entry name" value="PH_domain"/>
</dbReference>
<feature type="domain" description="Arf-GAP" evidence="7">
    <location>
        <begin position="563"/>
        <end position="684"/>
    </location>
</feature>
<dbReference type="InterPro" id="IPR045258">
    <property type="entry name" value="ACAP1/2/3-like"/>
</dbReference>
<dbReference type="InterPro" id="IPR004148">
    <property type="entry name" value="BAR_dom"/>
</dbReference>
<dbReference type="PROSITE" id="PS50115">
    <property type="entry name" value="ARFGAP"/>
    <property type="match status" value="1"/>
</dbReference>
<dbReference type="InterPro" id="IPR038508">
    <property type="entry name" value="ArfGAP_dom_sf"/>
</dbReference>
<dbReference type="SMART" id="SM00105">
    <property type="entry name" value="ArfGap"/>
    <property type="match status" value="1"/>
</dbReference>
<proteinExistence type="predicted"/>
<reference evidence="8" key="2">
    <citation type="submission" date="2011-02" db="EMBL/GenBank/DDBJ databases">
        <authorList>
            <person name="MacLean D."/>
        </authorList>
    </citation>
    <scope>NUCLEOTIDE SEQUENCE</scope>
</reference>
<reference evidence="8" key="1">
    <citation type="journal article" date="2011" name="PLoS Biol.">
        <title>Gene gain and loss during evolution of obligate parasitism in the white rust pathogen of Arabidopsis thaliana.</title>
        <authorList>
            <person name="Kemen E."/>
            <person name="Gardiner A."/>
            <person name="Schultz-Larsen T."/>
            <person name="Kemen A.C."/>
            <person name="Balmuth A.L."/>
            <person name="Robert-Seilaniantz A."/>
            <person name="Bailey K."/>
            <person name="Holub E."/>
            <person name="Studholme D.J."/>
            <person name="Maclean D."/>
            <person name="Jones J.D."/>
        </authorList>
    </citation>
    <scope>NUCLEOTIDE SEQUENCE</scope>
</reference>
<keyword evidence="2 4" id="KW-0863">Zinc-finger</keyword>
<dbReference type="SUPFAM" id="SSF50729">
    <property type="entry name" value="PH domain-like"/>
    <property type="match status" value="1"/>
</dbReference>